<dbReference type="Pfam" id="PF07883">
    <property type="entry name" value="Cupin_2"/>
    <property type="match status" value="1"/>
</dbReference>
<gene>
    <name evidence="5" type="ORF">IAA66_01150</name>
</gene>
<dbReference type="SMART" id="SM00342">
    <property type="entry name" value="HTH_ARAC"/>
    <property type="match status" value="1"/>
</dbReference>
<comment type="caution">
    <text evidence="5">The sequence shown here is derived from an EMBL/GenBank/DDBJ whole genome shotgun (WGS) entry which is preliminary data.</text>
</comment>
<dbReference type="InterPro" id="IPR013096">
    <property type="entry name" value="Cupin_2"/>
</dbReference>
<dbReference type="PROSITE" id="PS01124">
    <property type="entry name" value="HTH_ARAC_FAMILY_2"/>
    <property type="match status" value="1"/>
</dbReference>
<dbReference type="Gene3D" id="2.60.120.10">
    <property type="entry name" value="Jelly Rolls"/>
    <property type="match status" value="1"/>
</dbReference>
<dbReference type="Pfam" id="PF12833">
    <property type="entry name" value="HTH_18"/>
    <property type="match status" value="1"/>
</dbReference>
<dbReference type="InterPro" id="IPR020449">
    <property type="entry name" value="Tscrpt_reg_AraC-type_HTH"/>
</dbReference>
<dbReference type="InterPro" id="IPR014710">
    <property type="entry name" value="RmlC-like_jellyroll"/>
</dbReference>
<dbReference type="InterPro" id="IPR018060">
    <property type="entry name" value="HTH_AraC"/>
</dbReference>
<evidence type="ECO:0000256" key="1">
    <source>
        <dbReference type="ARBA" id="ARBA00023015"/>
    </source>
</evidence>
<sequence length="270" mass="30070">MERGVFVQGFYENHRDDMAHVSAGYRENDHCVPHFHRSVELTYVLEGALEATLDGVCHTVPAGTLLIVSSYVVHAYATPRYSRSVVTIIPGSEVPSARALMEQKAFAAPLCPDDAQGTLRMLLCMLAGEGMRNPLTSKGICYAVLGLLTERVGLVEARPGGHAGFIRNVLDYFQAHHTEPLCVQRAAEHFGYSRSRFSHLFNRRLGCSIPEYVASLRCRHAAQLLRETDLPVSDVALAAGFESQRTFYRAFRKQYDMTPQRYAAADFGEK</sequence>
<dbReference type="SUPFAM" id="SSF46689">
    <property type="entry name" value="Homeodomain-like"/>
    <property type="match status" value="2"/>
</dbReference>
<dbReference type="EMBL" id="DVFI01000014">
    <property type="protein sequence ID" value="HIQ62177.1"/>
    <property type="molecule type" value="Genomic_DNA"/>
</dbReference>
<dbReference type="Gene3D" id="1.10.10.60">
    <property type="entry name" value="Homeodomain-like"/>
    <property type="match status" value="2"/>
</dbReference>
<reference evidence="5" key="1">
    <citation type="submission" date="2020-10" db="EMBL/GenBank/DDBJ databases">
        <authorList>
            <person name="Gilroy R."/>
        </authorList>
    </citation>
    <scope>NUCLEOTIDE SEQUENCE</scope>
    <source>
        <strain evidence="5">ChiHile30-977</strain>
    </source>
</reference>
<accession>A0A9D0YU62</accession>
<feature type="domain" description="HTH araC/xylS-type" evidence="4">
    <location>
        <begin position="167"/>
        <end position="265"/>
    </location>
</feature>
<reference evidence="5" key="2">
    <citation type="journal article" date="2021" name="PeerJ">
        <title>Extensive microbial diversity within the chicken gut microbiome revealed by metagenomics and culture.</title>
        <authorList>
            <person name="Gilroy R."/>
            <person name="Ravi A."/>
            <person name="Getino M."/>
            <person name="Pursley I."/>
            <person name="Horton D.L."/>
            <person name="Alikhan N.F."/>
            <person name="Baker D."/>
            <person name="Gharbi K."/>
            <person name="Hall N."/>
            <person name="Watson M."/>
            <person name="Adriaenssens E.M."/>
            <person name="Foster-Nyarko E."/>
            <person name="Jarju S."/>
            <person name="Secka A."/>
            <person name="Antonio M."/>
            <person name="Oren A."/>
            <person name="Chaudhuri R.R."/>
            <person name="La Ragione R."/>
            <person name="Hildebrand F."/>
            <person name="Pallen M.J."/>
        </authorList>
    </citation>
    <scope>NUCLEOTIDE SEQUENCE</scope>
    <source>
        <strain evidence="5">ChiHile30-977</strain>
    </source>
</reference>
<keyword evidence="2" id="KW-0238">DNA-binding</keyword>
<dbReference type="InterPro" id="IPR011051">
    <property type="entry name" value="RmlC_Cupin_sf"/>
</dbReference>
<dbReference type="GO" id="GO:0043565">
    <property type="term" value="F:sequence-specific DNA binding"/>
    <property type="evidence" value="ECO:0007669"/>
    <property type="project" value="InterPro"/>
</dbReference>
<dbReference type="AlphaFoldDB" id="A0A9D0YU62"/>
<dbReference type="InterPro" id="IPR009057">
    <property type="entry name" value="Homeodomain-like_sf"/>
</dbReference>
<keyword evidence="3" id="KW-0804">Transcription</keyword>
<organism evidence="5 6">
    <name type="scientific">Candidatus Avichristensenella intestinipullorum</name>
    <dbReference type="NCBI Taxonomy" id="2840693"/>
    <lineage>
        <taxon>Bacteria</taxon>
        <taxon>Bacillati</taxon>
        <taxon>Bacillota</taxon>
        <taxon>Clostridia</taxon>
        <taxon>Candidatus Avichristensenella</taxon>
    </lineage>
</organism>
<name>A0A9D0YU62_9FIRM</name>
<evidence type="ECO:0000313" key="5">
    <source>
        <dbReference type="EMBL" id="HIQ62177.1"/>
    </source>
</evidence>
<dbReference type="SUPFAM" id="SSF51182">
    <property type="entry name" value="RmlC-like cupins"/>
    <property type="match status" value="1"/>
</dbReference>
<evidence type="ECO:0000256" key="3">
    <source>
        <dbReference type="ARBA" id="ARBA00023163"/>
    </source>
</evidence>
<dbReference type="PANTHER" id="PTHR46796">
    <property type="entry name" value="HTH-TYPE TRANSCRIPTIONAL ACTIVATOR RHAS-RELATED"/>
    <property type="match status" value="1"/>
</dbReference>
<evidence type="ECO:0000256" key="2">
    <source>
        <dbReference type="ARBA" id="ARBA00023125"/>
    </source>
</evidence>
<keyword evidence="1" id="KW-0805">Transcription regulation</keyword>
<proteinExistence type="predicted"/>
<dbReference type="GO" id="GO:0003700">
    <property type="term" value="F:DNA-binding transcription factor activity"/>
    <property type="evidence" value="ECO:0007669"/>
    <property type="project" value="InterPro"/>
</dbReference>
<evidence type="ECO:0000259" key="4">
    <source>
        <dbReference type="PROSITE" id="PS01124"/>
    </source>
</evidence>
<dbReference type="Proteomes" id="UP000886819">
    <property type="component" value="Unassembled WGS sequence"/>
</dbReference>
<dbReference type="InterPro" id="IPR050204">
    <property type="entry name" value="AraC_XylS_family_regulators"/>
</dbReference>
<evidence type="ECO:0000313" key="6">
    <source>
        <dbReference type="Proteomes" id="UP000886819"/>
    </source>
</evidence>
<protein>
    <submittedName>
        <fullName evidence="5">Helix-turn-helix transcriptional regulator</fullName>
    </submittedName>
</protein>
<dbReference type="PRINTS" id="PR00032">
    <property type="entry name" value="HTHARAC"/>
</dbReference>